<dbReference type="CDD" id="cd07097">
    <property type="entry name" value="ALDH_KGSADH-YcbD"/>
    <property type="match status" value="1"/>
</dbReference>
<dbReference type="InterPro" id="IPR015590">
    <property type="entry name" value="Aldehyde_DH_dom"/>
</dbReference>
<feature type="active site" evidence="3">
    <location>
        <position position="254"/>
    </location>
</feature>
<comment type="caution">
    <text evidence="6">The sequence shown here is derived from an EMBL/GenBank/DDBJ whole genome shotgun (WGS) entry which is preliminary data.</text>
</comment>
<feature type="domain" description="Aldehyde dehydrogenase" evidence="5">
    <location>
        <begin position="18"/>
        <end position="483"/>
    </location>
</feature>
<dbReference type="Gene3D" id="3.40.605.10">
    <property type="entry name" value="Aldehyde Dehydrogenase, Chain A, domain 1"/>
    <property type="match status" value="1"/>
</dbReference>
<dbReference type="FunFam" id="3.40.309.10:FF:000012">
    <property type="entry name" value="Betaine aldehyde dehydrogenase"/>
    <property type="match status" value="1"/>
</dbReference>
<dbReference type="NCBIfam" id="NF042993">
    <property type="entry name" value="AlphKGSA_gudD"/>
    <property type="match status" value="1"/>
</dbReference>
<evidence type="ECO:0000256" key="3">
    <source>
        <dbReference type="PROSITE-ProRule" id="PRU10007"/>
    </source>
</evidence>
<dbReference type="GO" id="GO:0016620">
    <property type="term" value="F:oxidoreductase activity, acting on the aldehyde or oxo group of donors, NAD or NADP as acceptor"/>
    <property type="evidence" value="ECO:0007669"/>
    <property type="project" value="InterPro"/>
</dbReference>
<proteinExistence type="inferred from homology"/>
<reference evidence="6 7" key="1">
    <citation type="submission" date="2018-05" db="EMBL/GenBank/DDBJ databases">
        <title>Freshwater and sediment microbial communities from various areas in North America, analyzing microbe dynamics in response to fracking.</title>
        <authorList>
            <person name="Lamendella R."/>
        </authorList>
    </citation>
    <scope>NUCLEOTIDE SEQUENCE [LARGE SCALE GENOMIC DNA]</scope>
    <source>
        <strain evidence="6 7">15_TX</strain>
    </source>
</reference>
<gene>
    <name evidence="6" type="ORF">DFO73_104122</name>
</gene>
<protein>
    <submittedName>
        <fullName evidence="6">Aldehyde dehydrogenase (NAD+)</fullName>
    </submittedName>
</protein>
<evidence type="ECO:0000313" key="7">
    <source>
        <dbReference type="Proteomes" id="UP000247150"/>
    </source>
</evidence>
<dbReference type="OrthoDB" id="9762913at2"/>
<dbReference type="Gene3D" id="3.40.309.10">
    <property type="entry name" value="Aldehyde Dehydrogenase, Chain A, domain 2"/>
    <property type="match status" value="1"/>
</dbReference>
<dbReference type="InterPro" id="IPR016162">
    <property type="entry name" value="Ald_DH_N"/>
</dbReference>
<sequence>MKTTIETKTYSNFINNEWKESASGKVITSINPANKEAVGYVQNSTEEELNQAVEAAHNAKKAWRKLGQAARGQLLFQTANLLEARLDEIAESMTREMGKTLPEAKGETARGIAILRYYAGEGMRKDGDVIPSTDKDALMFTKRTPLGVVGVITPWNFPVAIPIWKIAPALVYGNTVVFKPASEAAVTAAMVVECFAEAGFPEGVLNFVTGSGSVIGQGLIDHPKLNAITFTGSESVGQSVAKAAAARGIKFQLEMGGKNPVIVSKNANLDLAVEAVISGGFRSSGQKCTASSRVIVESEVYNEFKQKLIEATKKITVGNGLEEGIWMGPCASESQFNTFNKYIEIGKNEGARLVHGGEVLTGGEYDNGFFVKPAIFEEVTPDMTIAQEEIFGPVVALIRAVDLEEAIDLANNTKYGLSASIFTSDISSILEFIDEIEAGLVRINAESAGVELQAPFGGMKASSTGSREQGEAAKEFYTAIKTVFIKGS</sequence>
<organism evidence="6 7">
    <name type="scientific">Cytobacillus oceanisediminis</name>
    <dbReference type="NCBI Taxonomy" id="665099"/>
    <lineage>
        <taxon>Bacteria</taxon>
        <taxon>Bacillati</taxon>
        <taxon>Bacillota</taxon>
        <taxon>Bacilli</taxon>
        <taxon>Bacillales</taxon>
        <taxon>Bacillaceae</taxon>
        <taxon>Cytobacillus</taxon>
    </lineage>
</organism>
<dbReference type="InterPro" id="IPR016163">
    <property type="entry name" value="Ald_DH_C"/>
</dbReference>
<evidence type="ECO:0000256" key="4">
    <source>
        <dbReference type="RuleBase" id="RU003345"/>
    </source>
</evidence>
<dbReference type="InterPro" id="IPR016160">
    <property type="entry name" value="Ald_DH_CS_CYS"/>
</dbReference>
<dbReference type="InterPro" id="IPR029510">
    <property type="entry name" value="Ald_DH_CS_GLU"/>
</dbReference>
<dbReference type="InterPro" id="IPR054869">
    <property type="entry name" value="AlphKGSA_gudD"/>
</dbReference>
<evidence type="ECO:0000256" key="2">
    <source>
        <dbReference type="ARBA" id="ARBA00023002"/>
    </source>
</evidence>
<accession>A0A2V2ZYB9</accession>
<dbReference type="PROSITE" id="PS00070">
    <property type="entry name" value="ALDEHYDE_DEHYDR_CYS"/>
    <property type="match status" value="1"/>
</dbReference>
<dbReference type="EMBL" id="QGTW01000004">
    <property type="protein sequence ID" value="PWW29489.1"/>
    <property type="molecule type" value="Genomic_DNA"/>
</dbReference>
<dbReference type="PROSITE" id="PS00687">
    <property type="entry name" value="ALDEHYDE_DEHYDR_GLU"/>
    <property type="match status" value="1"/>
</dbReference>
<evidence type="ECO:0000256" key="1">
    <source>
        <dbReference type="ARBA" id="ARBA00009986"/>
    </source>
</evidence>
<dbReference type="Proteomes" id="UP000247150">
    <property type="component" value="Unassembled WGS sequence"/>
</dbReference>
<dbReference type="PANTHER" id="PTHR11699">
    <property type="entry name" value="ALDEHYDE DEHYDROGENASE-RELATED"/>
    <property type="match status" value="1"/>
</dbReference>
<keyword evidence="2 4" id="KW-0560">Oxidoreductase</keyword>
<dbReference type="AlphaFoldDB" id="A0A2V2ZYB9"/>
<dbReference type="InterPro" id="IPR016161">
    <property type="entry name" value="Ald_DH/histidinol_DH"/>
</dbReference>
<dbReference type="Pfam" id="PF00171">
    <property type="entry name" value="Aldedh"/>
    <property type="match status" value="1"/>
</dbReference>
<evidence type="ECO:0000259" key="5">
    <source>
        <dbReference type="Pfam" id="PF00171"/>
    </source>
</evidence>
<dbReference type="SUPFAM" id="SSF53720">
    <property type="entry name" value="ALDH-like"/>
    <property type="match status" value="1"/>
</dbReference>
<name>A0A2V2ZYB9_9BACI</name>
<dbReference type="RefSeq" id="WP_110064552.1">
    <property type="nucleotide sequence ID" value="NZ_QGTW01000004.1"/>
</dbReference>
<dbReference type="FunFam" id="3.40.605.10:FF:000007">
    <property type="entry name" value="NAD/NADP-dependent betaine aldehyde dehydrogenase"/>
    <property type="match status" value="1"/>
</dbReference>
<comment type="similarity">
    <text evidence="1 4">Belongs to the aldehyde dehydrogenase family.</text>
</comment>
<evidence type="ECO:0000313" key="6">
    <source>
        <dbReference type="EMBL" id="PWW29489.1"/>
    </source>
</evidence>